<evidence type="ECO:0000313" key="8">
    <source>
        <dbReference type="EMBL" id="MFH5244726.1"/>
    </source>
</evidence>
<dbReference type="RefSeq" id="WP_395113238.1">
    <property type="nucleotide sequence ID" value="NZ_JBIMSN010000117.1"/>
</dbReference>
<keyword evidence="11" id="KW-1185">Reference proteome</keyword>
<evidence type="ECO:0000313" key="11">
    <source>
        <dbReference type="Proteomes" id="UP001609219"/>
    </source>
</evidence>
<gene>
    <name evidence="8" type="ORF">ACHIPV_23035</name>
    <name evidence="6" type="ORF">ACHIPZ_06125</name>
    <name evidence="7" type="ORF">ACHIRB_23750</name>
</gene>
<dbReference type="EMBL" id="JBIMSN010000117">
    <property type="protein sequence ID" value="MFH5231556.1"/>
    <property type="molecule type" value="Genomic_DNA"/>
</dbReference>
<dbReference type="InterPro" id="IPR050725">
    <property type="entry name" value="CysQ/Inositol_MonoPase"/>
</dbReference>
<dbReference type="Proteomes" id="UP001609175">
    <property type="component" value="Unassembled WGS sequence"/>
</dbReference>
<dbReference type="Pfam" id="PF00459">
    <property type="entry name" value="Inositol_P"/>
    <property type="match status" value="1"/>
</dbReference>
<evidence type="ECO:0000256" key="1">
    <source>
        <dbReference type="ARBA" id="ARBA00001625"/>
    </source>
</evidence>
<accession>A0ABW7KRS5</accession>
<dbReference type="GO" id="GO:0008441">
    <property type="term" value="F:3'(2'),5'-bisphosphate nucleotidase activity"/>
    <property type="evidence" value="ECO:0007669"/>
    <property type="project" value="UniProtKB-EC"/>
</dbReference>
<dbReference type="PANTHER" id="PTHR43028:SF5">
    <property type="entry name" value="3'(2'),5'-BISPHOSPHATE NUCLEOTIDASE 1"/>
    <property type="match status" value="1"/>
</dbReference>
<organism evidence="8 10">
    <name type="scientific">Antrihabitans spumae</name>
    <dbReference type="NCBI Taxonomy" id="3373370"/>
    <lineage>
        <taxon>Bacteria</taxon>
        <taxon>Bacillati</taxon>
        <taxon>Actinomycetota</taxon>
        <taxon>Actinomycetes</taxon>
        <taxon>Mycobacteriales</taxon>
        <taxon>Nocardiaceae</taxon>
        <taxon>Antrihabitans</taxon>
    </lineage>
</organism>
<dbReference type="PANTHER" id="PTHR43028">
    <property type="entry name" value="3'(2'),5'-BISPHOSPHATE NUCLEOTIDASE 1"/>
    <property type="match status" value="1"/>
</dbReference>
<dbReference type="EMBL" id="JBIMSO010000027">
    <property type="protein sequence ID" value="MFH5207793.1"/>
    <property type="molecule type" value="Genomic_DNA"/>
</dbReference>
<dbReference type="Proteomes" id="UP001609219">
    <property type="component" value="Unassembled WGS sequence"/>
</dbReference>
<keyword evidence="3" id="KW-0460">Magnesium</keyword>
<comment type="caution">
    <text evidence="8">The sequence shown here is derived from an EMBL/GenBank/DDBJ whole genome shotgun (WGS) entry which is preliminary data.</text>
</comment>
<dbReference type="SUPFAM" id="SSF56655">
    <property type="entry name" value="Carbohydrate phosphatase"/>
    <property type="match status" value="1"/>
</dbReference>
<evidence type="ECO:0000256" key="5">
    <source>
        <dbReference type="ARBA" id="ARBA00042530"/>
    </source>
</evidence>
<reference evidence="9 10" key="1">
    <citation type="submission" date="2024-10" db="EMBL/GenBank/DDBJ databases">
        <authorList>
            <person name="Riesco R."/>
        </authorList>
    </citation>
    <scope>NUCLEOTIDE SEQUENCE [LARGE SCALE GENOMIC DNA]</scope>
    <source>
        <strain evidence="8 10">NCIMB 15448</strain>
        <strain evidence="6 9">NCIMB 15449</strain>
        <strain evidence="7 11">NCIMB 15450</strain>
    </source>
</reference>
<keyword evidence="2" id="KW-0479">Metal-binding</keyword>
<evidence type="ECO:0000313" key="10">
    <source>
        <dbReference type="Proteomes" id="UP001609176"/>
    </source>
</evidence>
<evidence type="ECO:0000313" key="6">
    <source>
        <dbReference type="EMBL" id="MFH5207793.1"/>
    </source>
</evidence>
<evidence type="ECO:0000313" key="7">
    <source>
        <dbReference type="EMBL" id="MFH5231556.1"/>
    </source>
</evidence>
<evidence type="ECO:0000256" key="2">
    <source>
        <dbReference type="ARBA" id="ARBA00022723"/>
    </source>
</evidence>
<evidence type="ECO:0000313" key="9">
    <source>
        <dbReference type="Proteomes" id="UP001609175"/>
    </source>
</evidence>
<dbReference type="InterPro" id="IPR000760">
    <property type="entry name" value="Inositol_monophosphatase-like"/>
</dbReference>
<dbReference type="Proteomes" id="UP001609176">
    <property type="component" value="Unassembled WGS sequence"/>
</dbReference>
<keyword evidence="8" id="KW-0378">Hydrolase</keyword>
<evidence type="ECO:0000256" key="3">
    <source>
        <dbReference type="ARBA" id="ARBA00022842"/>
    </source>
</evidence>
<dbReference type="PROSITE" id="PS00629">
    <property type="entry name" value="IMP_1"/>
    <property type="match status" value="1"/>
</dbReference>
<comment type="catalytic activity">
    <reaction evidence="1">
        <text>adenosine 3',5'-bisphosphate + H2O = AMP + phosphate</text>
        <dbReference type="Rhea" id="RHEA:10040"/>
        <dbReference type="ChEBI" id="CHEBI:15377"/>
        <dbReference type="ChEBI" id="CHEBI:43474"/>
        <dbReference type="ChEBI" id="CHEBI:58343"/>
        <dbReference type="ChEBI" id="CHEBI:456215"/>
        <dbReference type="EC" id="3.1.3.7"/>
    </reaction>
</comment>
<dbReference type="Gene3D" id="3.30.540.10">
    <property type="entry name" value="Fructose-1,6-Bisphosphatase, subunit A, domain 1"/>
    <property type="match status" value="1"/>
</dbReference>
<dbReference type="EMBL" id="JBIMSP010000050">
    <property type="protein sequence ID" value="MFH5244726.1"/>
    <property type="molecule type" value="Genomic_DNA"/>
</dbReference>
<evidence type="ECO:0000256" key="4">
    <source>
        <dbReference type="ARBA" id="ARBA00041694"/>
    </source>
</evidence>
<proteinExistence type="predicted"/>
<dbReference type="Gene3D" id="3.40.190.80">
    <property type="match status" value="1"/>
</dbReference>
<name>A0ABW7KRS5_9NOCA</name>
<protein>
    <recommendedName>
        <fullName evidence="4">3'(2'),5-bisphosphonucleoside 3'(2')-phosphohydrolase</fullName>
    </recommendedName>
    <alternativeName>
        <fullName evidence="5">DPNPase</fullName>
    </alternativeName>
</protein>
<sequence length="252" mass="26613">MNTLSDARLAAELAAEAGELLLTLRAAEEELIDGKALGRKGDQLANVLLLDRLSVDRPNDSVLSEESVDDKSRLNASRVWIIDPLDGTREFSMPGRGDWAVHVALWEAGQGITAAAVAMPVLGTVHASDDVAVLSGPVDRPIRIVVSDSRPPAFTVDLEARLGARIIGMGSAGAKAMAVVRGDADAYVHAGGQWEWDSAAPVGVALAAGLHCSRIDGSPLRYNESHPYLPDLVICRRELAASILEVLAASQV</sequence>
<dbReference type="CDD" id="cd01638">
    <property type="entry name" value="CysQ"/>
    <property type="match status" value="1"/>
</dbReference>
<dbReference type="InterPro" id="IPR020583">
    <property type="entry name" value="Inositol_monoP_metal-BS"/>
</dbReference>